<evidence type="ECO:0000256" key="10">
    <source>
        <dbReference type="ARBA" id="ARBA00032180"/>
    </source>
</evidence>
<keyword evidence="8" id="KW-0206">Cytoskeleton</keyword>
<evidence type="ECO:0000256" key="9">
    <source>
        <dbReference type="ARBA" id="ARBA00023273"/>
    </source>
</evidence>
<dbReference type="Pfam" id="PF00612">
    <property type="entry name" value="IQ"/>
    <property type="match status" value="1"/>
</dbReference>
<organism evidence="14 15">
    <name type="scientific">Bugula neritina</name>
    <name type="common">Brown bryozoan</name>
    <name type="synonym">Sertularia neritina</name>
    <dbReference type="NCBI Taxonomy" id="10212"/>
    <lineage>
        <taxon>Eukaryota</taxon>
        <taxon>Metazoa</taxon>
        <taxon>Spiralia</taxon>
        <taxon>Lophotrochozoa</taxon>
        <taxon>Bryozoa</taxon>
        <taxon>Gymnolaemata</taxon>
        <taxon>Cheilostomatida</taxon>
        <taxon>Flustrina</taxon>
        <taxon>Buguloidea</taxon>
        <taxon>Bugulidae</taxon>
        <taxon>Bugula</taxon>
    </lineage>
</organism>
<dbReference type="PANTHER" id="PTHR31598:SF1">
    <property type="entry name" value="DYNEIN REGULATORY COMPLEX PROTEIN 10"/>
    <property type="match status" value="1"/>
</dbReference>
<evidence type="ECO:0000256" key="4">
    <source>
        <dbReference type="ARBA" id="ARBA00021752"/>
    </source>
</evidence>
<comment type="function">
    <text evidence="1">Component of the nexin-dynein regulatory complex (N-DRC), a key regulator of ciliary/flagellar motility which maintains the alignment and integrity of the distal axoneme and regulates microtubule sliding in motile axonemes.</text>
</comment>
<feature type="coiled-coil region" evidence="12">
    <location>
        <begin position="189"/>
        <end position="244"/>
    </location>
</feature>
<dbReference type="EMBL" id="VXIV02000449">
    <property type="protein sequence ID" value="KAF6038199.1"/>
    <property type="molecule type" value="Genomic_DNA"/>
</dbReference>
<dbReference type="Proteomes" id="UP000593567">
    <property type="component" value="Unassembled WGS sequence"/>
</dbReference>
<dbReference type="OrthoDB" id="536093at2759"/>
<evidence type="ECO:0000256" key="1">
    <source>
        <dbReference type="ARBA" id="ARBA00003029"/>
    </source>
</evidence>
<evidence type="ECO:0000256" key="2">
    <source>
        <dbReference type="ARBA" id="ARBA00004611"/>
    </source>
</evidence>
<name>A0A7J7KI17_BUGNE</name>
<protein>
    <recommendedName>
        <fullName evidence="4">Dynein regulatory complex protein 10</fullName>
    </recommendedName>
    <alternativeName>
        <fullName evidence="10">IQ domain-containing protein D</fullName>
    </alternativeName>
</protein>
<keyword evidence="6" id="KW-0282">Flagellum</keyword>
<evidence type="ECO:0000313" key="14">
    <source>
        <dbReference type="EMBL" id="KAF6038199.1"/>
    </source>
</evidence>
<evidence type="ECO:0000256" key="13">
    <source>
        <dbReference type="SAM" id="MobiDB-lite"/>
    </source>
</evidence>
<keyword evidence="15" id="KW-1185">Reference proteome</keyword>
<evidence type="ECO:0000256" key="11">
    <source>
        <dbReference type="ARBA" id="ARBA00046836"/>
    </source>
</evidence>
<keyword evidence="12" id="KW-0175">Coiled coil</keyword>
<evidence type="ECO:0000313" key="15">
    <source>
        <dbReference type="Proteomes" id="UP000593567"/>
    </source>
</evidence>
<evidence type="ECO:0000256" key="8">
    <source>
        <dbReference type="ARBA" id="ARBA00023212"/>
    </source>
</evidence>
<evidence type="ECO:0000256" key="3">
    <source>
        <dbReference type="ARBA" id="ARBA00009071"/>
    </source>
</evidence>
<evidence type="ECO:0000256" key="6">
    <source>
        <dbReference type="ARBA" id="ARBA00022846"/>
    </source>
</evidence>
<dbReference type="AlphaFoldDB" id="A0A7J7KI17"/>
<dbReference type="Gene3D" id="1.20.5.190">
    <property type="match status" value="1"/>
</dbReference>
<evidence type="ECO:0000256" key="7">
    <source>
        <dbReference type="ARBA" id="ARBA00023069"/>
    </source>
</evidence>
<accession>A0A7J7KI17</accession>
<sequence>MNPGVDNLILSEVGTSKSREGMFFLTQLNELKDILMEKLLMTPLEEKEKMRYLSQVSAQERQNAGIIETLEEELKVANEDKDHDIRLKNDVIRKLQNDLHMLEKATEEGIKRTKTEAEKQETADSKNSEGKKEKLMAELNELKAKHDNLTTEHREEEQTLRRKKWKIETEVENWIQKFDQDMGEKQDEYEEIDAVYTEEKKQLNELDERFKTLEGEYKTITEAKNKAKEERETAEREMLLMIKAATTIQAVWRSYKVRKALKQKNKKGKKGKK</sequence>
<keyword evidence="9" id="KW-0966">Cell projection</keyword>
<comment type="subunit">
    <text evidence="11">Component of the nexin-dynein regulatory complex (N-DRC). Interacts with CFAP52.</text>
</comment>
<dbReference type="CDD" id="cd23767">
    <property type="entry name" value="IQCD"/>
    <property type="match status" value="1"/>
</dbReference>
<dbReference type="PANTHER" id="PTHR31598">
    <property type="entry name" value="IQ DOMAIN-CONTAINING PROTEIN D"/>
    <property type="match status" value="1"/>
</dbReference>
<evidence type="ECO:0000256" key="12">
    <source>
        <dbReference type="SAM" id="Coils"/>
    </source>
</evidence>
<comment type="caution">
    <text evidence="14">The sequence shown here is derived from an EMBL/GenBank/DDBJ whole genome shotgun (WGS) entry which is preliminary data.</text>
</comment>
<dbReference type="SMART" id="SM00015">
    <property type="entry name" value="IQ"/>
    <property type="match status" value="1"/>
</dbReference>
<reference evidence="14" key="1">
    <citation type="submission" date="2020-06" db="EMBL/GenBank/DDBJ databases">
        <title>Draft genome of Bugula neritina, a colonial animal packing powerful symbionts and potential medicines.</title>
        <authorList>
            <person name="Rayko M."/>
        </authorList>
    </citation>
    <scope>NUCLEOTIDE SEQUENCE [LARGE SCALE GENOMIC DNA]</scope>
    <source>
        <strain evidence="14">Kwan_BN1</strain>
    </source>
</reference>
<keyword evidence="7" id="KW-0969">Cilium</keyword>
<dbReference type="InterPro" id="IPR042815">
    <property type="entry name" value="DRC10"/>
</dbReference>
<evidence type="ECO:0000256" key="5">
    <source>
        <dbReference type="ARBA" id="ARBA00022490"/>
    </source>
</evidence>
<comment type="subcellular location">
    <subcellularLocation>
        <location evidence="2">Cytoplasm</location>
        <location evidence="2">Cytoskeleton</location>
        <location evidence="2">Flagellum axoneme</location>
    </subcellularLocation>
</comment>
<feature type="region of interest" description="Disordered" evidence="13">
    <location>
        <begin position="106"/>
        <end position="132"/>
    </location>
</feature>
<keyword evidence="5" id="KW-0963">Cytoplasm</keyword>
<dbReference type="PROSITE" id="PS50096">
    <property type="entry name" value="IQ"/>
    <property type="match status" value="1"/>
</dbReference>
<comment type="similarity">
    <text evidence="3">Belongs to the DRC10 family.</text>
</comment>
<proteinExistence type="inferred from homology"/>
<dbReference type="InterPro" id="IPR000048">
    <property type="entry name" value="IQ_motif_EF-hand-BS"/>
</dbReference>
<gene>
    <name evidence="14" type="ORF">EB796_003495</name>
</gene>